<keyword evidence="4 11" id="KW-0479">Metal-binding</keyword>
<comment type="subcellular location">
    <subcellularLocation>
        <location evidence="1">Nucleus</location>
    </subcellularLocation>
</comment>
<feature type="compositionally biased region" description="Basic and acidic residues" evidence="13">
    <location>
        <begin position="427"/>
        <end position="445"/>
    </location>
</feature>
<accession>A0A0G4IC17</accession>
<evidence type="ECO:0000313" key="16">
    <source>
        <dbReference type="EMBL" id="CEM54599.1"/>
    </source>
</evidence>
<reference evidence="16" key="1">
    <citation type="submission" date="2014-11" db="EMBL/GenBank/DDBJ databases">
        <authorList>
            <person name="Otto D Thomas"/>
            <person name="Naeem Raeece"/>
        </authorList>
    </citation>
    <scope>NUCLEOTIDE SEQUENCE</scope>
</reference>
<evidence type="ECO:0000259" key="14">
    <source>
        <dbReference type="PROSITE" id="PS50103"/>
    </source>
</evidence>
<keyword evidence="3" id="KW-0678">Repressor</keyword>
<dbReference type="GO" id="GO:0005634">
    <property type="term" value="C:nucleus"/>
    <property type="evidence" value="ECO:0007669"/>
    <property type="project" value="UniProtKB-SubCell"/>
</dbReference>
<evidence type="ECO:0000256" key="2">
    <source>
        <dbReference type="ARBA" id="ARBA00022414"/>
    </source>
</evidence>
<evidence type="ECO:0000256" key="12">
    <source>
        <dbReference type="SAM" id="Coils"/>
    </source>
</evidence>
<keyword evidence="8" id="KW-0238">DNA-binding</keyword>
<keyword evidence="9" id="KW-0804">Transcription</keyword>
<keyword evidence="5 11" id="KW-0863">Zinc-finger</keyword>
<dbReference type="Pfam" id="PF00642">
    <property type="entry name" value="zf-CCCH"/>
    <property type="match status" value="1"/>
</dbReference>
<feature type="zinc finger region" description="C3H1-type" evidence="11">
    <location>
        <begin position="205"/>
        <end position="233"/>
    </location>
</feature>
<evidence type="ECO:0000256" key="11">
    <source>
        <dbReference type="PROSITE-ProRule" id="PRU00723"/>
    </source>
</evidence>
<evidence type="ECO:0000256" key="6">
    <source>
        <dbReference type="ARBA" id="ARBA00022833"/>
    </source>
</evidence>
<evidence type="ECO:0000256" key="9">
    <source>
        <dbReference type="ARBA" id="ARBA00023163"/>
    </source>
</evidence>
<dbReference type="GO" id="GO:0008270">
    <property type="term" value="F:zinc ion binding"/>
    <property type="evidence" value="ECO:0007669"/>
    <property type="project" value="UniProtKB-KW"/>
</dbReference>
<dbReference type="InterPro" id="IPR000467">
    <property type="entry name" value="G_patch_dom"/>
</dbReference>
<dbReference type="Gene3D" id="2.30.30.1190">
    <property type="match status" value="1"/>
</dbReference>
<feature type="region of interest" description="Disordered" evidence="13">
    <location>
        <begin position="511"/>
        <end position="536"/>
    </location>
</feature>
<feature type="compositionally biased region" description="Gly residues" evidence="13">
    <location>
        <begin position="7"/>
        <end position="24"/>
    </location>
</feature>
<dbReference type="EMBL" id="CDMZ01005800">
    <property type="protein sequence ID" value="CEM54599.1"/>
    <property type="molecule type" value="Genomic_DNA"/>
</dbReference>
<feature type="region of interest" description="Disordered" evidence="13">
    <location>
        <begin position="91"/>
        <end position="146"/>
    </location>
</feature>
<organism evidence="16">
    <name type="scientific">Chromera velia CCMP2878</name>
    <dbReference type="NCBI Taxonomy" id="1169474"/>
    <lineage>
        <taxon>Eukaryota</taxon>
        <taxon>Sar</taxon>
        <taxon>Alveolata</taxon>
        <taxon>Colpodellida</taxon>
        <taxon>Chromeraceae</taxon>
        <taxon>Chromera</taxon>
    </lineage>
</organism>
<feature type="compositionally biased region" description="Basic and acidic residues" evidence="13">
    <location>
        <begin position="579"/>
        <end position="597"/>
    </location>
</feature>
<feature type="region of interest" description="Disordered" evidence="13">
    <location>
        <begin position="579"/>
        <end position="650"/>
    </location>
</feature>
<keyword evidence="7" id="KW-0805">Transcription regulation</keyword>
<gene>
    <name evidence="16" type="ORF">Cvel_12892</name>
</gene>
<feature type="region of interest" description="Disordered" evidence="13">
    <location>
        <begin position="1"/>
        <end position="26"/>
    </location>
</feature>
<feature type="compositionally biased region" description="Acidic residues" evidence="13">
    <location>
        <begin position="384"/>
        <end position="396"/>
    </location>
</feature>
<feature type="compositionally biased region" description="Low complexity" evidence="13">
    <location>
        <begin position="131"/>
        <end position="146"/>
    </location>
</feature>
<feature type="domain" description="G-patch" evidence="15">
    <location>
        <begin position="458"/>
        <end position="512"/>
    </location>
</feature>
<protein>
    <recommendedName>
        <fullName evidence="2">Zinc finger CCCH-type with G patch domain-containing protein</fullName>
    </recommendedName>
</protein>
<dbReference type="PANTHER" id="PTHR46297:SF1">
    <property type="entry name" value="ZINC FINGER CCCH-TYPE WITH G PATCH DOMAIN-CONTAINING PROTEIN"/>
    <property type="match status" value="1"/>
</dbReference>
<keyword evidence="10" id="KW-0539">Nucleus</keyword>
<evidence type="ECO:0000256" key="7">
    <source>
        <dbReference type="ARBA" id="ARBA00023015"/>
    </source>
</evidence>
<dbReference type="GO" id="GO:0001227">
    <property type="term" value="F:DNA-binding transcription repressor activity, RNA polymerase II-specific"/>
    <property type="evidence" value="ECO:0007669"/>
    <property type="project" value="TreeGrafter"/>
</dbReference>
<feature type="coiled-coil region" evidence="12">
    <location>
        <begin position="652"/>
        <end position="706"/>
    </location>
</feature>
<dbReference type="PANTHER" id="PTHR46297">
    <property type="entry name" value="ZINC FINGER CCCH-TYPE WITH G PATCH DOMAIN-CONTAINING PROTEIN"/>
    <property type="match status" value="1"/>
</dbReference>
<dbReference type="VEuPathDB" id="CryptoDB:Cvel_12892"/>
<evidence type="ECO:0000256" key="10">
    <source>
        <dbReference type="ARBA" id="ARBA00023242"/>
    </source>
</evidence>
<keyword evidence="6 11" id="KW-0862">Zinc</keyword>
<evidence type="ECO:0000256" key="8">
    <source>
        <dbReference type="ARBA" id="ARBA00023125"/>
    </source>
</evidence>
<feature type="compositionally biased region" description="Acidic residues" evidence="13">
    <location>
        <begin position="360"/>
        <end position="374"/>
    </location>
</feature>
<feature type="compositionally biased region" description="Basic residues" evidence="13">
    <location>
        <begin position="520"/>
        <end position="533"/>
    </location>
</feature>
<feature type="compositionally biased region" description="Polar residues" evidence="13">
    <location>
        <begin position="91"/>
        <end position="113"/>
    </location>
</feature>
<evidence type="ECO:0000256" key="1">
    <source>
        <dbReference type="ARBA" id="ARBA00004123"/>
    </source>
</evidence>
<evidence type="ECO:0000256" key="4">
    <source>
        <dbReference type="ARBA" id="ARBA00022723"/>
    </source>
</evidence>
<evidence type="ECO:0000259" key="15">
    <source>
        <dbReference type="PROSITE" id="PS50174"/>
    </source>
</evidence>
<dbReference type="PROSITE" id="PS50174">
    <property type="entry name" value="G_PATCH"/>
    <property type="match status" value="1"/>
</dbReference>
<dbReference type="PROSITE" id="PS50103">
    <property type="entry name" value="ZF_C3H1"/>
    <property type="match status" value="1"/>
</dbReference>
<proteinExistence type="predicted"/>
<name>A0A0G4IC17_9ALVE</name>
<dbReference type="GO" id="GO:0000978">
    <property type="term" value="F:RNA polymerase II cis-regulatory region sequence-specific DNA binding"/>
    <property type="evidence" value="ECO:0007669"/>
    <property type="project" value="TreeGrafter"/>
</dbReference>
<dbReference type="InterPro" id="IPR000571">
    <property type="entry name" value="Znf_CCCH"/>
</dbReference>
<feature type="domain" description="C3H1-type" evidence="14">
    <location>
        <begin position="205"/>
        <end position="233"/>
    </location>
</feature>
<evidence type="ECO:0000256" key="3">
    <source>
        <dbReference type="ARBA" id="ARBA00022491"/>
    </source>
</evidence>
<keyword evidence="12" id="KW-0175">Coiled coil</keyword>
<feature type="region of interest" description="Disordered" evidence="13">
    <location>
        <begin position="355"/>
        <end position="445"/>
    </location>
</feature>
<dbReference type="AlphaFoldDB" id="A0A0G4IC17"/>
<evidence type="ECO:0000256" key="13">
    <source>
        <dbReference type="SAM" id="MobiDB-lite"/>
    </source>
</evidence>
<sequence length="726" mass="79295">MSSGVPPGHGGETALDGGGDGGPASFGFSLSELEIHLETSVSTLKSLESLPPPLSTEVQEAIEGLRQTVRELEPLVCEMKKAELLQQIEAQTSAENPTSSSSGLFGQHGTPQMQEEGGAAHEQLPSTLRGSGSRTAPSTSCSSSSSSSAWVREGVAVLFSCRLLNGSLEWRVGCVERVVMREEEGDGVSVSVPSEALVLFGCPVKMAEIPCRHVKRQEECRFSDRCKFSHGEWVSVRYLRPFAWNPTDDLKVGQEVWVRPEGLGARVSDELWQEGVVEKVQVELPGEGEGGSRAEAEVIDLEGGGESWRFRQQRGMGGGASAFDRNMWFVRTEGREGAARVVEVRELSCIVPKKENKEGGEEERIEIEDEEEEERGLVDHREESDMEMDEEEEEQSGEGVGVRYVEAASGDGGREGDNESGDEEEEGGRQWESEGQKARREREEAGVSAAFCRWDRYTKGYGRRILEKMGYQMGRPLGPVGRRTDGSDGFSLIEPIPIKILPQGRSLDYISENPAINPDKHKRGKRGSGKRKHEYVNAVTGEVERLVKDGRGGNGSGSASASGSFCGWMNLGIEGGLAGHDRRREREESAREDEHQKRLASIRSGRNLDAPSSSANDKGECRPQQQQQKRERNSGGGGEGQRLSEDDARKKAFALKSKASALEAEIAGLEANRERHAGRGGVAQLALSYAQQAAEKRAELRRVKEEEAVLLDSAAGLKKKKKLKVF</sequence>
<evidence type="ECO:0000256" key="5">
    <source>
        <dbReference type="ARBA" id="ARBA00022771"/>
    </source>
</evidence>